<dbReference type="Proteomes" id="UP000295649">
    <property type="component" value="Unassembled WGS sequence"/>
</dbReference>
<dbReference type="EMBL" id="SMCN01000003">
    <property type="protein sequence ID" value="TCV87030.1"/>
    <property type="molecule type" value="Genomic_DNA"/>
</dbReference>
<proteinExistence type="predicted"/>
<keyword evidence="1" id="KW-0812">Transmembrane</keyword>
<keyword evidence="1" id="KW-0472">Membrane</keyword>
<keyword evidence="1" id="KW-1133">Transmembrane helix</keyword>
<evidence type="ECO:0000256" key="1">
    <source>
        <dbReference type="SAM" id="Phobius"/>
    </source>
</evidence>
<comment type="caution">
    <text evidence="2">The sequence shown here is derived from an EMBL/GenBank/DDBJ whole genome shotgun (WGS) entry which is preliminary data.</text>
</comment>
<name>A0ABY2CRM1_METMH</name>
<reference evidence="2 3" key="1">
    <citation type="submission" date="2019-03" db="EMBL/GenBank/DDBJ databases">
        <title>Systems level insights into methane cycling in arid and semi-arid ecosystems.</title>
        <authorList>
            <person name="Kalyuzhnaya M."/>
        </authorList>
    </citation>
    <scope>NUCLEOTIDE SEQUENCE [LARGE SCALE GENOMIC DNA]</scope>
    <source>
        <strain evidence="2 3">S-1</strain>
    </source>
</reference>
<protein>
    <submittedName>
        <fullName evidence="2">Uncharacterized protein</fullName>
    </submittedName>
</protein>
<gene>
    <name evidence="2" type="ORF">EDE11_103259</name>
</gene>
<evidence type="ECO:0000313" key="2">
    <source>
        <dbReference type="EMBL" id="TCV87030.1"/>
    </source>
</evidence>
<organism evidence="2 3">
    <name type="scientific">Methylomonas methanica</name>
    <dbReference type="NCBI Taxonomy" id="421"/>
    <lineage>
        <taxon>Bacteria</taxon>
        <taxon>Pseudomonadati</taxon>
        <taxon>Pseudomonadota</taxon>
        <taxon>Gammaproteobacteria</taxon>
        <taxon>Methylococcales</taxon>
        <taxon>Methylococcaceae</taxon>
        <taxon>Methylomonas</taxon>
    </lineage>
</organism>
<evidence type="ECO:0000313" key="3">
    <source>
        <dbReference type="Proteomes" id="UP000295649"/>
    </source>
</evidence>
<sequence length="41" mass="4577">MIDCLLVFCKAMLLYGKFVENLLLAVVSGSLLRAFVIVLEM</sequence>
<keyword evidence="3" id="KW-1185">Reference proteome</keyword>
<feature type="transmembrane region" description="Helical" evidence="1">
    <location>
        <begin position="22"/>
        <end position="39"/>
    </location>
</feature>
<accession>A0ABY2CRM1</accession>